<reference evidence="2" key="3">
    <citation type="submission" date="2005-09" db="EMBL/GenBank/DDBJ databases">
        <authorList>
            <person name="Mural R.J."/>
            <person name="Li P.W."/>
            <person name="Adams M.D."/>
            <person name="Amanatides P.G."/>
            <person name="Baden-Tillson H."/>
            <person name="Barnstead M."/>
            <person name="Chin S.H."/>
            <person name="Dew I."/>
            <person name="Evans C.A."/>
            <person name="Ferriera S."/>
            <person name="Flanigan M."/>
            <person name="Fosler C."/>
            <person name="Glodek A."/>
            <person name="Gu Z."/>
            <person name="Holt R.A."/>
            <person name="Jennings D."/>
            <person name="Kraft C.L."/>
            <person name="Lu F."/>
            <person name="Nguyen T."/>
            <person name="Nusskern D.R."/>
            <person name="Pfannkoch C.M."/>
            <person name="Sitter C."/>
            <person name="Sutton G.G."/>
            <person name="Venter J.C."/>
            <person name="Wang Z."/>
            <person name="Woodage T."/>
            <person name="Zheng X.H."/>
            <person name="Zhong F."/>
        </authorList>
    </citation>
    <scope>NUCLEOTIDE SEQUENCE [LARGE SCALE GENOMIC DNA]</scope>
    <source>
        <strain>BN</strain>
        <strain evidence="2">Sprague-Dawley</strain>
    </source>
</reference>
<reference evidence="1" key="2">
    <citation type="submission" date="2005-07" db="EMBL/GenBank/DDBJ databases">
        <authorList>
            <person name="Mural R.J."/>
            <person name="Li P.W."/>
            <person name="Adams M.D."/>
            <person name="Amanatides P.G."/>
            <person name="Baden-Tillson H."/>
            <person name="Barnstead M."/>
            <person name="Chin S.H."/>
            <person name="Dew I."/>
            <person name="Evans C.A."/>
            <person name="Ferriera S."/>
            <person name="Flanigan M."/>
            <person name="Fosler C."/>
            <person name="Glodek A."/>
            <person name="Gu Z."/>
            <person name="Holt R.A."/>
            <person name="Jennings D."/>
            <person name="Kraft C.L."/>
            <person name="Lu F."/>
            <person name="Nguyen T."/>
            <person name="Nusskern D.R."/>
            <person name="Pfannkoch C.M."/>
            <person name="Sitter C."/>
            <person name="Sutton G.G."/>
            <person name="Venter J.C."/>
            <person name="Wang Z."/>
            <person name="Woodage T."/>
            <person name="Zheng X.H."/>
            <person name="Zhong F."/>
        </authorList>
    </citation>
    <scope>NUCLEOTIDE SEQUENCE</scope>
    <source>
        <strain evidence="1">BN</strain>
        <strain evidence="2">BN, Sprague-Dawley</strain>
    </source>
</reference>
<reference evidence="1" key="1">
    <citation type="journal article" date="2005" name="Genome Res.">
        <title>Gene and alternative splicing annotation with AIR.</title>
        <authorList>
            <person name="Florea L."/>
            <person name="Di Francesco V."/>
            <person name="Miller J."/>
            <person name="Turner R."/>
            <person name="Yao A."/>
            <person name="Harris M."/>
            <person name="Walenz B."/>
            <person name="Mobarry C."/>
            <person name="Merkulov G.V."/>
            <person name="Charlab R."/>
            <person name="Dew I."/>
            <person name="Deng Z."/>
            <person name="Istrail S."/>
            <person name="Li P."/>
            <person name="Sutton G."/>
        </authorList>
    </citation>
    <scope>NUCLEOTIDE SEQUENCE</scope>
    <source>
        <strain evidence="1">BN</strain>
    </source>
</reference>
<accession>A6JCD3</accession>
<sequence length="88" mass="9701">MGRCKSMMSHHGMERKPRWRLFSSTKATSSWMGMRSSLLLWSPPIPGTQANPELCCQQQAMPLCMCGTGLTSRPPDSSSFSHLTRGAA</sequence>
<dbReference type="Proteomes" id="UP000234681">
    <property type="component" value="Chromosome 1"/>
</dbReference>
<proteinExistence type="predicted"/>
<gene>
    <name evidence="1" type="primary">Nmb_predicted</name>
    <name evidence="1" type="ORF">rCG_24923</name>
</gene>
<protein>
    <submittedName>
        <fullName evidence="1">Neuromedin B (Predicted), isoform CRA_c</fullName>
    </submittedName>
</protein>
<dbReference type="EMBL" id="CH473980">
    <property type="protein sequence ID" value="EDM08662.1"/>
    <property type="molecule type" value="Genomic_DNA"/>
</dbReference>
<organism evidence="1 2">
    <name type="scientific">Rattus norvegicus</name>
    <name type="common">Rat</name>
    <dbReference type="NCBI Taxonomy" id="10116"/>
    <lineage>
        <taxon>Eukaryota</taxon>
        <taxon>Metazoa</taxon>
        <taxon>Chordata</taxon>
        <taxon>Craniata</taxon>
        <taxon>Vertebrata</taxon>
        <taxon>Euteleostomi</taxon>
        <taxon>Mammalia</taxon>
        <taxon>Eutheria</taxon>
        <taxon>Euarchontoglires</taxon>
        <taxon>Glires</taxon>
        <taxon>Rodentia</taxon>
        <taxon>Myomorpha</taxon>
        <taxon>Muroidea</taxon>
        <taxon>Muridae</taxon>
        <taxon>Murinae</taxon>
        <taxon>Rattus</taxon>
    </lineage>
</organism>
<dbReference type="AlphaFoldDB" id="A6JCD3"/>
<evidence type="ECO:0000313" key="2">
    <source>
        <dbReference type="Proteomes" id="UP000234681"/>
    </source>
</evidence>
<name>A6JCD3_RAT</name>
<evidence type="ECO:0000313" key="1">
    <source>
        <dbReference type="EMBL" id="EDM08662.1"/>
    </source>
</evidence>
<dbReference type="EMBL" id="CH473980">
    <property type="protein sequence ID" value="EDM08665.1"/>
    <property type="molecule type" value="Genomic_DNA"/>
</dbReference>
<dbReference type="EMBL" id="CH473980">
    <property type="protein sequence ID" value="EDM08664.1"/>
    <property type="molecule type" value="Genomic_DNA"/>
</dbReference>